<dbReference type="InterPro" id="IPR001611">
    <property type="entry name" value="Leu-rich_rpt"/>
</dbReference>
<evidence type="ECO:0000259" key="4">
    <source>
        <dbReference type="Pfam" id="PF00931"/>
    </source>
</evidence>
<dbReference type="Pfam" id="PF23559">
    <property type="entry name" value="WHD_DRP"/>
    <property type="match status" value="1"/>
</dbReference>
<dbReference type="Pfam" id="PF00931">
    <property type="entry name" value="NB-ARC"/>
    <property type="match status" value="1"/>
</dbReference>
<organism evidence="7 8">
    <name type="scientific">Taxus chinensis</name>
    <name type="common">Chinese yew</name>
    <name type="synonym">Taxus wallichiana var. chinensis</name>
    <dbReference type="NCBI Taxonomy" id="29808"/>
    <lineage>
        <taxon>Eukaryota</taxon>
        <taxon>Viridiplantae</taxon>
        <taxon>Streptophyta</taxon>
        <taxon>Embryophyta</taxon>
        <taxon>Tracheophyta</taxon>
        <taxon>Spermatophyta</taxon>
        <taxon>Pinopsida</taxon>
        <taxon>Pinidae</taxon>
        <taxon>Conifers II</taxon>
        <taxon>Cupressales</taxon>
        <taxon>Taxaceae</taxon>
        <taxon>Taxus</taxon>
    </lineage>
</organism>
<dbReference type="InterPro" id="IPR036388">
    <property type="entry name" value="WH-like_DNA-bd_sf"/>
</dbReference>
<evidence type="ECO:0000313" key="7">
    <source>
        <dbReference type="EMBL" id="KAH9292896.1"/>
    </source>
</evidence>
<dbReference type="InterPro" id="IPR003591">
    <property type="entry name" value="Leu-rich_rpt_typical-subtyp"/>
</dbReference>
<dbReference type="InterPro" id="IPR002182">
    <property type="entry name" value="NB-ARC"/>
</dbReference>
<dbReference type="InterPro" id="IPR032675">
    <property type="entry name" value="LRR_dom_sf"/>
</dbReference>
<evidence type="ECO:0000259" key="5">
    <source>
        <dbReference type="Pfam" id="PF23559"/>
    </source>
</evidence>
<evidence type="ECO:0008006" key="9">
    <source>
        <dbReference type="Google" id="ProtNLM"/>
    </source>
</evidence>
<dbReference type="SMART" id="SM00369">
    <property type="entry name" value="LRR_TYP"/>
    <property type="match status" value="3"/>
</dbReference>
<dbReference type="InterPro" id="IPR058922">
    <property type="entry name" value="WHD_DRP"/>
</dbReference>
<evidence type="ECO:0000313" key="8">
    <source>
        <dbReference type="Proteomes" id="UP000824469"/>
    </source>
</evidence>
<dbReference type="Pfam" id="PF23598">
    <property type="entry name" value="LRR_14"/>
    <property type="match status" value="1"/>
</dbReference>
<feature type="domain" description="NB-ARC" evidence="4">
    <location>
        <begin position="241"/>
        <end position="341"/>
    </location>
</feature>
<dbReference type="SUPFAM" id="SSF52058">
    <property type="entry name" value="L domain-like"/>
    <property type="match status" value="1"/>
</dbReference>
<dbReference type="PANTHER" id="PTHR36766">
    <property type="entry name" value="PLANT BROAD-SPECTRUM MILDEW RESISTANCE PROTEIN RPW8"/>
    <property type="match status" value="1"/>
</dbReference>
<dbReference type="PROSITE" id="PS51450">
    <property type="entry name" value="LRR"/>
    <property type="match status" value="1"/>
</dbReference>
<keyword evidence="3" id="KW-0611">Plant defense</keyword>
<keyword evidence="8" id="KW-1185">Reference proteome</keyword>
<sequence>MADHGFISGTIGYAIQLAIKQIVDHINIAVRCRKELDALKLLVERFHSINIEMQEYRKALNSGKINASSHHPLSSSLNRWLNELNDFLEEAYDLAQHCTVPSSYHLISRYRMSRKITRLISVMEEHLNSTPSIAFLHQLQQDVVNRQGLHQITERIDSLKLRIMSTSAECFPSTSSAPPKMKYIDEPLIMEQDYASKRIEELIHSALQKKVLRIGVIWHGRIWQNSTPKKGVQQQPALQINERLESKEEEVVKMWLSGRLSENKFALFLDDVWETSANSLLTELCVPLISPHHNSNITIATSRSNSVLKRLGIPDAATIKVERLREDESWRLFCFHAFPHSDGVLPTSIDSETVRRVCRECGGLPLALKVIGQAMAGVTHSNEWEFALKSLQNVQAYGDVTEKLYGRLRLSYDALADFDISLQLCFLYLSSFPEDEGIFTRTVSMFWIGEGFVTGQDPFQTAKRFVNMLAERCLIEPLLKELDGSVSCFRVHDALLDLAQQIAEKEEKCFFRAGRNLQEFPVNDCLAHFRISLVANSLAHVPNTFGSSHIRSWLMRKNPDLKEIPERVIGRMIHLRVLDLSRTALNSLPKSIGCLKHLVCLRLASTPIKRLPNSISALTNLQILDLHNSNITELSSSLSKLTSLKLLEIGCCKHLQSIAYAISQLTSLEYLRVFNCPNAWIKKGQNKHKRELLSNINDMAALKQLKRLALENNGEIILPGMLGSMKQIDSMWLHLTNMESLPHDMFSLSKLRRLWLTCPQLLQIEDSFYAFQHLSCIRLHNCGMLKRLPALHKVVSLKQLEIIGCSNIEKLPKEFGERGAFPKLEVFSLVNLEKLEEVPVVEEGAMPSLKTLTIMECEALQMLSESYWNLKSMEKIRVYGCSIVLTTMPKNFIKVENKVQTVTLSTADTQTLRKRFMKMISSHEEFIHQEFWNNELFRFLYNIYCMAGCQL</sequence>
<dbReference type="InterPro" id="IPR027417">
    <property type="entry name" value="P-loop_NTPase"/>
</dbReference>
<feature type="domain" description="Disease resistance protein winged helix" evidence="5">
    <location>
        <begin position="432"/>
        <end position="499"/>
    </location>
</feature>
<dbReference type="GO" id="GO:0006952">
    <property type="term" value="P:defense response"/>
    <property type="evidence" value="ECO:0007669"/>
    <property type="project" value="UniProtKB-KW"/>
</dbReference>
<dbReference type="PANTHER" id="PTHR36766:SF30">
    <property type="entry name" value="TIR-NBS TYPE DISEASE RESISTANCE PROTEIN-RELATED"/>
    <property type="match status" value="1"/>
</dbReference>
<evidence type="ECO:0000256" key="3">
    <source>
        <dbReference type="ARBA" id="ARBA00022821"/>
    </source>
</evidence>
<dbReference type="SUPFAM" id="SSF52540">
    <property type="entry name" value="P-loop containing nucleoside triphosphate hydrolases"/>
    <property type="match status" value="1"/>
</dbReference>
<dbReference type="Gene3D" id="1.10.10.10">
    <property type="entry name" value="Winged helix-like DNA-binding domain superfamily/Winged helix DNA-binding domain"/>
    <property type="match status" value="1"/>
</dbReference>
<comment type="caution">
    <text evidence="7">The sequence shown here is derived from an EMBL/GenBank/DDBJ whole genome shotgun (WGS) entry which is preliminary data.</text>
</comment>
<dbReference type="EMBL" id="JAHRHJ020002094">
    <property type="protein sequence ID" value="KAH9292896.1"/>
    <property type="molecule type" value="Genomic_DNA"/>
</dbReference>
<feature type="domain" description="Disease resistance R13L4/SHOC-2-like LRR" evidence="6">
    <location>
        <begin position="569"/>
        <end position="879"/>
    </location>
</feature>
<dbReference type="InterPro" id="IPR055414">
    <property type="entry name" value="LRR_R13L4/SHOC2-like"/>
</dbReference>
<accession>A0AA38C1G9</accession>
<gene>
    <name evidence="7" type="ORF">KI387_041918</name>
</gene>
<proteinExistence type="predicted"/>
<dbReference type="AlphaFoldDB" id="A0AA38C1G9"/>
<dbReference type="Proteomes" id="UP000824469">
    <property type="component" value="Unassembled WGS sequence"/>
</dbReference>
<evidence type="ECO:0000259" key="6">
    <source>
        <dbReference type="Pfam" id="PF23598"/>
    </source>
</evidence>
<dbReference type="PRINTS" id="PR00364">
    <property type="entry name" value="DISEASERSIST"/>
</dbReference>
<name>A0AA38C1G9_TAXCH</name>
<protein>
    <recommendedName>
        <fullName evidence="9">NB-ARC domain-containing protein</fullName>
    </recommendedName>
</protein>
<keyword evidence="1" id="KW-0433">Leucine-rich repeat</keyword>
<evidence type="ECO:0000256" key="2">
    <source>
        <dbReference type="ARBA" id="ARBA00022737"/>
    </source>
</evidence>
<dbReference type="InterPro" id="IPR042197">
    <property type="entry name" value="Apaf_helical"/>
</dbReference>
<keyword evidence="2" id="KW-0677">Repeat</keyword>
<evidence type="ECO:0000256" key="1">
    <source>
        <dbReference type="ARBA" id="ARBA00022614"/>
    </source>
</evidence>
<dbReference type="Gene3D" id="3.80.10.10">
    <property type="entry name" value="Ribonuclease Inhibitor"/>
    <property type="match status" value="2"/>
</dbReference>
<dbReference type="Gene3D" id="1.10.8.430">
    <property type="entry name" value="Helical domain of apoptotic protease-activating factors"/>
    <property type="match status" value="1"/>
</dbReference>
<reference evidence="7 8" key="1">
    <citation type="journal article" date="2021" name="Nat. Plants">
        <title>The Taxus genome provides insights into paclitaxel biosynthesis.</title>
        <authorList>
            <person name="Xiong X."/>
            <person name="Gou J."/>
            <person name="Liao Q."/>
            <person name="Li Y."/>
            <person name="Zhou Q."/>
            <person name="Bi G."/>
            <person name="Li C."/>
            <person name="Du R."/>
            <person name="Wang X."/>
            <person name="Sun T."/>
            <person name="Guo L."/>
            <person name="Liang H."/>
            <person name="Lu P."/>
            <person name="Wu Y."/>
            <person name="Zhang Z."/>
            <person name="Ro D.K."/>
            <person name="Shang Y."/>
            <person name="Huang S."/>
            <person name="Yan J."/>
        </authorList>
    </citation>
    <scope>NUCLEOTIDE SEQUENCE [LARGE SCALE GENOMIC DNA]</scope>
    <source>
        <strain evidence="7">Ta-2019</strain>
    </source>
</reference>
<dbReference type="OMA" id="HSINIEM"/>
<dbReference type="GO" id="GO:0043531">
    <property type="term" value="F:ADP binding"/>
    <property type="evidence" value="ECO:0007669"/>
    <property type="project" value="InterPro"/>
</dbReference>